<dbReference type="AlphaFoldDB" id="A0A225V3R6"/>
<evidence type="ECO:0000313" key="2">
    <source>
        <dbReference type="Proteomes" id="UP000198211"/>
    </source>
</evidence>
<keyword evidence="2" id="KW-1185">Reference proteome</keyword>
<dbReference type="EMBL" id="NBNE01007865">
    <property type="protein sequence ID" value="OWZ00131.1"/>
    <property type="molecule type" value="Genomic_DNA"/>
</dbReference>
<protein>
    <submittedName>
        <fullName evidence="1">Uncharacterized protein</fullName>
    </submittedName>
</protein>
<reference evidence="2" key="1">
    <citation type="submission" date="2017-03" db="EMBL/GenBank/DDBJ databases">
        <title>Phytopthora megakarya and P. palmivora, two closely related causual agents of cacao black pod achieved similar genome size and gene model numbers by different mechanisms.</title>
        <authorList>
            <person name="Ali S."/>
            <person name="Shao J."/>
            <person name="Larry D.J."/>
            <person name="Kronmiller B."/>
            <person name="Shen D."/>
            <person name="Strem M.D."/>
            <person name="Melnick R.L."/>
            <person name="Guiltinan M.J."/>
            <person name="Tyler B.M."/>
            <person name="Meinhardt L.W."/>
            <person name="Bailey B.A."/>
        </authorList>
    </citation>
    <scope>NUCLEOTIDE SEQUENCE [LARGE SCALE GENOMIC DNA]</scope>
    <source>
        <strain evidence="2">zdho120</strain>
    </source>
</reference>
<gene>
    <name evidence="1" type="ORF">PHMEG_00028752</name>
</gene>
<evidence type="ECO:0000313" key="1">
    <source>
        <dbReference type="EMBL" id="OWZ00131.1"/>
    </source>
</evidence>
<dbReference type="Proteomes" id="UP000198211">
    <property type="component" value="Unassembled WGS sequence"/>
</dbReference>
<comment type="caution">
    <text evidence="1">The sequence shown here is derived from an EMBL/GenBank/DDBJ whole genome shotgun (WGS) entry which is preliminary data.</text>
</comment>
<sequence>MSGLAISARVENIIFFHGESRDNPGPGGTGTVILRAVATIYPCWIASMSYGRA</sequence>
<proteinExistence type="predicted"/>
<organism evidence="1 2">
    <name type="scientific">Phytophthora megakarya</name>
    <dbReference type="NCBI Taxonomy" id="4795"/>
    <lineage>
        <taxon>Eukaryota</taxon>
        <taxon>Sar</taxon>
        <taxon>Stramenopiles</taxon>
        <taxon>Oomycota</taxon>
        <taxon>Peronosporomycetes</taxon>
        <taxon>Peronosporales</taxon>
        <taxon>Peronosporaceae</taxon>
        <taxon>Phytophthora</taxon>
    </lineage>
</organism>
<name>A0A225V3R6_9STRA</name>
<accession>A0A225V3R6</accession>